<dbReference type="CDD" id="cd00293">
    <property type="entry name" value="USP-like"/>
    <property type="match status" value="1"/>
</dbReference>
<proteinExistence type="inferred from homology"/>
<evidence type="ECO:0000256" key="1">
    <source>
        <dbReference type="ARBA" id="ARBA00008791"/>
    </source>
</evidence>
<sequence>MFRKILYPTDFSDVSNKALQYLIQLKEAGTEEVVILHVVDIRSLRIPEVYSLFDLSLLGEKLESVAQEEADKIAGKLAEAGIKTSIRIEKGIPFKEILRVEAEENISLIVIGSHGISNVQEMLLGSVSEKVIRKAKKPVLVVKR</sequence>
<protein>
    <submittedName>
        <fullName evidence="3">Nucleotide-binding universal stress protein, UspA family</fullName>
    </submittedName>
</protein>
<keyword evidence="4" id="KW-1185">Reference proteome</keyword>
<dbReference type="AlphaFoldDB" id="A0A1H8B2J4"/>
<evidence type="ECO:0000313" key="4">
    <source>
        <dbReference type="Proteomes" id="UP000198744"/>
    </source>
</evidence>
<evidence type="ECO:0000313" key="3">
    <source>
        <dbReference type="EMBL" id="SEM77160.1"/>
    </source>
</evidence>
<evidence type="ECO:0000259" key="2">
    <source>
        <dbReference type="Pfam" id="PF00582"/>
    </source>
</evidence>
<feature type="domain" description="UspA" evidence="2">
    <location>
        <begin position="1"/>
        <end position="143"/>
    </location>
</feature>
<dbReference type="Gene3D" id="3.40.50.620">
    <property type="entry name" value="HUPs"/>
    <property type="match status" value="1"/>
</dbReference>
<dbReference type="PRINTS" id="PR01438">
    <property type="entry name" value="UNVRSLSTRESS"/>
</dbReference>
<dbReference type="InterPro" id="IPR014729">
    <property type="entry name" value="Rossmann-like_a/b/a_fold"/>
</dbReference>
<dbReference type="SUPFAM" id="SSF52402">
    <property type="entry name" value="Adenine nucleotide alpha hydrolases-like"/>
    <property type="match status" value="1"/>
</dbReference>
<name>A0A1H8B2J4_9BACT</name>
<dbReference type="PANTHER" id="PTHR46268:SF22">
    <property type="entry name" value="SENSOR PROTEIN KDPD-RELATED"/>
    <property type="match status" value="1"/>
</dbReference>
<accession>A0A1H8B2J4</accession>
<dbReference type="Proteomes" id="UP000198744">
    <property type="component" value="Unassembled WGS sequence"/>
</dbReference>
<organism evidence="3 4">
    <name type="scientific">Syntrophus gentianae</name>
    <dbReference type="NCBI Taxonomy" id="43775"/>
    <lineage>
        <taxon>Bacteria</taxon>
        <taxon>Pseudomonadati</taxon>
        <taxon>Thermodesulfobacteriota</taxon>
        <taxon>Syntrophia</taxon>
        <taxon>Syntrophales</taxon>
        <taxon>Syntrophaceae</taxon>
        <taxon>Syntrophus</taxon>
    </lineage>
</organism>
<dbReference type="PANTHER" id="PTHR46268">
    <property type="entry name" value="STRESS RESPONSE PROTEIN NHAX"/>
    <property type="match status" value="1"/>
</dbReference>
<dbReference type="InterPro" id="IPR006015">
    <property type="entry name" value="Universal_stress_UspA"/>
</dbReference>
<gene>
    <name evidence="3" type="ORF">SAMN04489760_14520</name>
</gene>
<dbReference type="OrthoDB" id="9788959at2"/>
<comment type="similarity">
    <text evidence="1">Belongs to the universal stress protein A family.</text>
</comment>
<dbReference type="InterPro" id="IPR006016">
    <property type="entry name" value="UspA"/>
</dbReference>
<dbReference type="RefSeq" id="WP_093884853.1">
    <property type="nucleotide sequence ID" value="NZ_FOBS01000045.1"/>
</dbReference>
<dbReference type="EMBL" id="FOBS01000045">
    <property type="protein sequence ID" value="SEM77160.1"/>
    <property type="molecule type" value="Genomic_DNA"/>
</dbReference>
<dbReference type="Pfam" id="PF00582">
    <property type="entry name" value="Usp"/>
    <property type="match status" value="1"/>
</dbReference>
<reference evidence="3 4" key="1">
    <citation type="submission" date="2016-10" db="EMBL/GenBank/DDBJ databases">
        <authorList>
            <person name="de Groot N.N."/>
        </authorList>
    </citation>
    <scope>NUCLEOTIDE SEQUENCE [LARGE SCALE GENOMIC DNA]</scope>
    <source>
        <strain evidence="3 4">DSM 8423</strain>
    </source>
</reference>
<dbReference type="STRING" id="43775.SAMN04489760_14520"/>